<dbReference type="SUPFAM" id="SSF53335">
    <property type="entry name" value="S-adenosyl-L-methionine-dependent methyltransferases"/>
    <property type="match status" value="1"/>
</dbReference>
<proteinExistence type="predicted"/>
<dbReference type="Pfam" id="PF08241">
    <property type="entry name" value="Methyltransf_11"/>
    <property type="match status" value="1"/>
</dbReference>
<sequence length="259" mass="28023">MTRTADGSAGDHDYGRTGAVYPTYRRPDDRIAAAVHAALGDARTVLNVGAGAGSYEPTDRDVTPVEPSAAMRAQRPPHLAPAVDAVAEHLPFEDGAFDAAMGTFTVHQWPDLAAGLAEVRRVTRGPVVLLTGDPDALADWWLVHYAPEVIATEARRYPPIEELSRLLGGPDHVDVRVVPIPLDCTDGFNDAYYGRPELLLDPAARQACSAWGFVEPAAVGRFERQLRDDLDSGAWDARFGHLRTQPSFDGALRLVVARP</sequence>
<dbReference type="Gene3D" id="3.40.50.150">
    <property type="entry name" value="Vaccinia Virus protein VP39"/>
    <property type="match status" value="1"/>
</dbReference>
<evidence type="ECO:0000313" key="3">
    <source>
        <dbReference type="Proteomes" id="UP001529338"/>
    </source>
</evidence>
<keyword evidence="2" id="KW-0808">Transferase</keyword>
<organism evidence="2 3">
    <name type="scientific">Cellulomonas alba</name>
    <dbReference type="NCBI Taxonomy" id="3053467"/>
    <lineage>
        <taxon>Bacteria</taxon>
        <taxon>Bacillati</taxon>
        <taxon>Actinomycetota</taxon>
        <taxon>Actinomycetes</taxon>
        <taxon>Micrococcales</taxon>
        <taxon>Cellulomonadaceae</taxon>
        <taxon>Cellulomonas</taxon>
    </lineage>
</organism>
<dbReference type="RefSeq" id="WP_289454664.1">
    <property type="nucleotide sequence ID" value="NZ_JAUCGQ010000001.1"/>
</dbReference>
<feature type="domain" description="Methyltransferase type 11" evidence="1">
    <location>
        <begin position="46"/>
        <end position="124"/>
    </location>
</feature>
<dbReference type="GO" id="GO:0032259">
    <property type="term" value="P:methylation"/>
    <property type="evidence" value="ECO:0007669"/>
    <property type="project" value="UniProtKB-KW"/>
</dbReference>
<keyword evidence="3" id="KW-1185">Reference proteome</keyword>
<accession>A0ABT7SF71</accession>
<dbReference type="InterPro" id="IPR029063">
    <property type="entry name" value="SAM-dependent_MTases_sf"/>
</dbReference>
<dbReference type="InterPro" id="IPR013216">
    <property type="entry name" value="Methyltransf_11"/>
</dbReference>
<evidence type="ECO:0000313" key="2">
    <source>
        <dbReference type="EMBL" id="MDM7854842.1"/>
    </source>
</evidence>
<reference evidence="2 3" key="1">
    <citation type="submission" date="2023-06" db="EMBL/GenBank/DDBJ databases">
        <title>Cellulomonas sp. MW4 Whole genome sequence.</title>
        <authorList>
            <person name="Park S."/>
        </authorList>
    </citation>
    <scope>NUCLEOTIDE SEQUENCE [LARGE SCALE GENOMIC DNA]</scope>
    <source>
        <strain evidence="2 3">MW4</strain>
    </source>
</reference>
<protein>
    <submittedName>
        <fullName evidence="2">Methyltransferase domain-containing protein</fullName>
    </submittedName>
</protein>
<dbReference type="GO" id="GO:0008168">
    <property type="term" value="F:methyltransferase activity"/>
    <property type="evidence" value="ECO:0007669"/>
    <property type="project" value="UniProtKB-KW"/>
</dbReference>
<evidence type="ECO:0000259" key="1">
    <source>
        <dbReference type="Pfam" id="PF08241"/>
    </source>
</evidence>
<name>A0ABT7SF71_9CELL</name>
<gene>
    <name evidence="2" type="ORF">QRT04_07855</name>
</gene>
<dbReference type="Proteomes" id="UP001529338">
    <property type="component" value="Unassembled WGS sequence"/>
</dbReference>
<comment type="caution">
    <text evidence="2">The sequence shown here is derived from an EMBL/GenBank/DDBJ whole genome shotgun (WGS) entry which is preliminary data.</text>
</comment>
<keyword evidence="2" id="KW-0489">Methyltransferase</keyword>
<dbReference type="EMBL" id="JAUCGQ010000001">
    <property type="protein sequence ID" value="MDM7854842.1"/>
    <property type="molecule type" value="Genomic_DNA"/>
</dbReference>